<evidence type="ECO:0000256" key="1">
    <source>
        <dbReference type="SAM" id="MobiDB-lite"/>
    </source>
</evidence>
<evidence type="ECO:0000313" key="2">
    <source>
        <dbReference type="EMBL" id="QDV24483.1"/>
    </source>
</evidence>
<feature type="compositionally biased region" description="Low complexity" evidence="1">
    <location>
        <begin position="321"/>
        <end position="335"/>
    </location>
</feature>
<feature type="region of interest" description="Disordered" evidence="1">
    <location>
        <begin position="321"/>
        <end position="462"/>
    </location>
</feature>
<organism evidence="2 3">
    <name type="scientific">Aureliella helgolandensis</name>
    <dbReference type="NCBI Taxonomy" id="2527968"/>
    <lineage>
        <taxon>Bacteria</taxon>
        <taxon>Pseudomonadati</taxon>
        <taxon>Planctomycetota</taxon>
        <taxon>Planctomycetia</taxon>
        <taxon>Pirellulales</taxon>
        <taxon>Pirellulaceae</taxon>
        <taxon>Aureliella</taxon>
    </lineage>
</organism>
<dbReference type="OrthoDB" id="292767at2"/>
<feature type="compositionally biased region" description="Polar residues" evidence="1">
    <location>
        <begin position="383"/>
        <end position="406"/>
    </location>
</feature>
<keyword evidence="3" id="KW-1185">Reference proteome</keyword>
<dbReference type="RefSeq" id="WP_145078169.1">
    <property type="nucleotide sequence ID" value="NZ_CP036298.1"/>
</dbReference>
<name>A0A518G7C3_9BACT</name>
<dbReference type="AlphaFoldDB" id="A0A518G7C3"/>
<accession>A0A518G7C3</accession>
<gene>
    <name evidence="2" type="ORF">Q31a_28010</name>
</gene>
<feature type="compositionally biased region" description="Polar residues" evidence="1">
    <location>
        <begin position="509"/>
        <end position="542"/>
    </location>
</feature>
<proteinExistence type="predicted"/>
<feature type="region of interest" description="Disordered" evidence="1">
    <location>
        <begin position="484"/>
        <end position="610"/>
    </location>
</feature>
<reference evidence="2 3" key="1">
    <citation type="submission" date="2019-02" db="EMBL/GenBank/DDBJ databases">
        <title>Deep-cultivation of Planctomycetes and their phenomic and genomic characterization uncovers novel biology.</title>
        <authorList>
            <person name="Wiegand S."/>
            <person name="Jogler M."/>
            <person name="Boedeker C."/>
            <person name="Pinto D."/>
            <person name="Vollmers J."/>
            <person name="Rivas-Marin E."/>
            <person name="Kohn T."/>
            <person name="Peeters S.H."/>
            <person name="Heuer A."/>
            <person name="Rast P."/>
            <person name="Oberbeckmann S."/>
            <person name="Bunk B."/>
            <person name="Jeske O."/>
            <person name="Meyerdierks A."/>
            <person name="Storesund J.E."/>
            <person name="Kallscheuer N."/>
            <person name="Luecker S."/>
            <person name="Lage O.M."/>
            <person name="Pohl T."/>
            <person name="Merkel B.J."/>
            <person name="Hornburger P."/>
            <person name="Mueller R.-W."/>
            <person name="Bruemmer F."/>
            <person name="Labrenz M."/>
            <person name="Spormann A.M."/>
            <person name="Op den Camp H."/>
            <person name="Overmann J."/>
            <person name="Amann R."/>
            <person name="Jetten M.S.M."/>
            <person name="Mascher T."/>
            <person name="Medema M.H."/>
            <person name="Devos D.P."/>
            <person name="Kaster A.-K."/>
            <person name="Ovreas L."/>
            <person name="Rohde M."/>
            <person name="Galperin M.Y."/>
            <person name="Jogler C."/>
        </authorList>
    </citation>
    <scope>NUCLEOTIDE SEQUENCE [LARGE SCALE GENOMIC DNA]</scope>
    <source>
        <strain evidence="2 3">Q31a</strain>
    </source>
</reference>
<dbReference type="Proteomes" id="UP000318017">
    <property type="component" value="Chromosome"/>
</dbReference>
<dbReference type="KEGG" id="ahel:Q31a_28010"/>
<evidence type="ECO:0000313" key="3">
    <source>
        <dbReference type="Proteomes" id="UP000318017"/>
    </source>
</evidence>
<feature type="compositionally biased region" description="Polar residues" evidence="1">
    <location>
        <begin position="485"/>
        <end position="501"/>
    </location>
</feature>
<feature type="compositionally biased region" description="Polar residues" evidence="1">
    <location>
        <begin position="414"/>
        <end position="425"/>
    </location>
</feature>
<protein>
    <submittedName>
        <fullName evidence="2">Uncharacterized protein</fullName>
    </submittedName>
</protein>
<sequence length="610" mass="63282">MPINQVERDLGSINCPSSSNRCAAAHRKPLKLAGVMLLTAGCCLGGLAPQQAQAGPLIDWLFGARRTAPAYPVGQPVPVGSGNVAGYAPYNAAVSGYGTPTASPVPMIPNGYATNYGNYYGSQLPVIGSTGAGYSTPPLSGIAAATMPPTVSYVPNYGTQSLRAPVTYYRPMLSTDPRTGAQVVAMAPCTSYEYQAQRVPTLGRSSLFGSYAPPAAPQTAPGMQSYTLPSGGIPLGYAAPSMMAPAATSYGYTSGYGSYSALQTPTTDLTAPPPAYGTPGSYPTNQYGATPYYNTTPNYSTNNGGSCGGYSGSSSPGYPYTVPGLSAPPSLQAAPTSPPPSTSAPAPSGSYPGSTAPPSSSSPSGVYPGPSNDPADSPPSLPNFPTSTSAASNDSYRPSLRSITRQPRQEEDTTVAQPSTDQPRSSAPAMTPLPAPRGFDASPNWNPGLLREGDMTASHNAPPQYVPLAAQYAGQSTAIHWASFESETASRQTPELPTNRLQLRPQLPTVESESSLQRESSYGSTPQSGLRNSRVRPSTTPEPRTPWGELELSSEPAAISSEQSHAMGSPTPEIRPQTPTARPSSESYRTPSAAPASNSLYNTDGWKPVR</sequence>
<feature type="compositionally biased region" description="Polar residues" evidence="1">
    <location>
        <begin position="577"/>
        <end position="602"/>
    </location>
</feature>
<dbReference type="EMBL" id="CP036298">
    <property type="protein sequence ID" value="QDV24483.1"/>
    <property type="molecule type" value="Genomic_DNA"/>
</dbReference>
<feature type="compositionally biased region" description="Low complexity" evidence="1">
    <location>
        <begin position="343"/>
        <end position="370"/>
    </location>
</feature>